<dbReference type="InterPro" id="IPR011006">
    <property type="entry name" value="CheY-like_superfamily"/>
</dbReference>
<dbReference type="InterPro" id="IPR001789">
    <property type="entry name" value="Sig_transdc_resp-reg_receiver"/>
</dbReference>
<feature type="domain" description="Response regulatory" evidence="4">
    <location>
        <begin position="2"/>
        <end position="116"/>
    </location>
</feature>
<dbReference type="SUPFAM" id="SSF52172">
    <property type="entry name" value="CheY-like"/>
    <property type="match status" value="1"/>
</dbReference>
<evidence type="ECO:0000313" key="6">
    <source>
        <dbReference type="EMBL" id="MFI1963236.1"/>
    </source>
</evidence>
<keyword evidence="2" id="KW-0597">Phosphoprotein</keyword>
<accession>A0ABW7UKP2</accession>
<feature type="DNA-binding region" description="OmpR/PhoB-type" evidence="3">
    <location>
        <begin position="124"/>
        <end position="219"/>
    </location>
</feature>
<evidence type="ECO:0000256" key="2">
    <source>
        <dbReference type="PROSITE-ProRule" id="PRU00169"/>
    </source>
</evidence>
<dbReference type="Gene3D" id="3.40.50.2300">
    <property type="match status" value="1"/>
</dbReference>
<dbReference type="RefSeq" id="WP_055474114.1">
    <property type="nucleotide sequence ID" value="NZ_JBEZHZ010000007.1"/>
</dbReference>
<comment type="caution">
    <text evidence="6">The sequence shown here is derived from an EMBL/GenBank/DDBJ whole genome shotgun (WGS) entry which is preliminary data.</text>
</comment>
<feature type="modified residue" description="4-aspartylphosphate" evidence="2">
    <location>
        <position position="51"/>
    </location>
</feature>
<dbReference type="SUPFAM" id="SSF46894">
    <property type="entry name" value="C-terminal effector domain of the bipartite response regulators"/>
    <property type="match status" value="1"/>
</dbReference>
<reference evidence="6 7" key="1">
    <citation type="submission" date="2024-10" db="EMBL/GenBank/DDBJ databases">
        <title>The Natural Products Discovery Center: Release of the First 8490 Sequenced Strains for Exploring Actinobacteria Biosynthetic Diversity.</title>
        <authorList>
            <person name="Kalkreuter E."/>
            <person name="Kautsar S.A."/>
            <person name="Yang D."/>
            <person name="Bader C.D."/>
            <person name="Teijaro C.N."/>
            <person name="Fluegel L."/>
            <person name="Davis C.M."/>
            <person name="Simpson J.R."/>
            <person name="Lauterbach L."/>
            <person name="Steele A.D."/>
            <person name="Gui C."/>
            <person name="Meng S."/>
            <person name="Li G."/>
            <person name="Viehrig K."/>
            <person name="Ye F."/>
            <person name="Su P."/>
            <person name="Kiefer A.F."/>
            <person name="Nichols A."/>
            <person name="Cepeda A.J."/>
            <person name="Yan W."/>
            <person name="Fan B."/>
            <person name="Jiang Y."/>
            <person name="Adhikari A."/>
            <person name="Zheng C.-J."/>
            <person name="Schuster L."/>
            <person name="Cowan T.M."/>
            <person name="Smanski M.J."/>
            <person name="Chevrette M.G."/>
            <person name="De Carvalho L.P.S."/>
            <person name="Shen B."/>
        </authorList>
    </citation>
    <scope>NUCLEOTIDE SEQUENCE [LARGE SCALE GENOMIC DNA]</scope>
    <source>
        <strain evidence="6 7">NPDC020327</strain>
    </source>
</reference>
<dbReference type="EMBL" id="JBIRWE010000001">
    <property type="protein sequence ID" value="MFI1963236.1"/>
    <property type="molecule type" value="Genomic_DNA"/>
</dbReference>
<name>A0ABW7UKP2_9ACTN</name>
<dbReference type="Pfam" id="PF00072">
    <property type="entry name" value="Response_reg"/>
    <property type="match status" value="1"/>
</dbReference>
<dbReference type="InterPro" id="IPR001867">
    <property type="entry name" value="OmpR/PhoB-type_DNA-bd"/>
</dbReference>
<protein>
    <submittedName>
        <fullName evidence="6">Response regulator transcription factor</fullName>
    </submittedName>
</protein>
<dbReference type="InterPro" id="IPR036388">
    <property type="entry name" value="WH-like_DNA-bd_sf"/>
</dbReference>
<dbReference type="Gene3D" id="6.10.250.690">
    <property type="match status" value="1"/>
</dbReference>
<feature type="domain" description="OmpR/PhoB-type" evidence="5">
    <location>
        <begin position="124"/>
        <end position="219"/>
    </location>
</feature>
<evidence type="ECO:0000256" key="3">
    <source>
        <dbReference type="PROSITE-ProRule" id="PRU01091"/>
    </source>
</evidence>
<dbReference type="PANTHER" id="PTHR48111">
    <property type="entry name" value="REGULATOR OF RPOS"/>
    <property type="match status" value="1"/>
</dbReference>
<evidence type="ECO:0000259" key="4">
    <source>
        <dbReference type="PROSITE" id="PS50110"/>
    </source>
</evidence>
<evidence type="ECO:0000256" key="1">
    <source>
        <dbReference type="ARBA" id="ARBA00023125"/>
    </source>
</evidence>
<dbReference type="InterPro" id="IPR016032">
    <property type="entry name" value="Sig_transdc_resp-reg_C-effctor"/>
</dbReference>
<dbReference type="CDD" id="cd00383">
    <property type="entry name" value="trans_reg_C"/>
    <property type="match status" value="1"/>
</dbReference>
<gene>
    <name evidence="6" type="ORF">ACH429_03705</name>
</gene>
<evidence type="ECO:0000313" key="7">
    <source>
        <dbReference type="Proteomes" id="UP001611548"/>
    </source>
</evidence>
<dbReference type="PANTHER" id="PTHR48111:SF36">
    <property type="entry name" value="TRANSCRIPTIONAL REGULATORY PROTEIN CUTR"/>
    <property type="match status" value="1"/>
</dbReference>
<dbReference type="PROSITE" id="PS50110">
    <property type="entry name" value="RESPONSE_REGULATORY"/>
    <property type="match status" value="1"/>
</dbReference>
<dbReference type="Pfam" id="PF00486">
    <property type="entry name" value="Trans_reg_C"/>
    <property type="match status" value="1"/>
</dbReference>
<evidence type="ECO:0000259" key="5">
    <source>
        <dbReference type="PROSITE" id="PS51755"/>
    </source>
</evidence>
<keyword evidence="7" id="KW-1185">Reference proteome</keyword>
<proteinExistence type="predicted"/>
<dbReference type="SMART" id="SM00862">
    <property type="entry name" value="Trans_reg_C"/>
    <property type="match status" value="1"/>
</dbReference>
<dbReference type="PROSITE" id="PS51755">
    <property type="entry name" value="OMPR_PHOB"/>
    <property type="match status" value="1"/>
</dbReference>
<dbReference type="Proteomes" id="UP001611548">
    <property type="component" value="Unassembled WGS sequence"/>
</dbReference>
<organism evidence="6 7">
    <name type="scientific">Streptomyces pathocidini</name>
    <dbReference type="NCBI Taxonomy" id="1650571"/>
    <lineage>
        <taxon>Bacteria</taxon>
        <taxon>Bacillati</taxon>
        <taxon>Actinomycetota</taxon>
        <taxon>Actinomycetes</taxon>
        <taxon>Kitasatosporales</taxon>
        <taxon>Streptomycetaceae</taxon>
        <taxon>Streptomyces</taxon>
    </lineage>
</organism>
<sequence>MRVLIAEDHAVVARFVATGLRREAMAVDVVDNGDDVEHMCLLHAYDVLVLDRDLPGTHGDTVCRSLATSADRPRILMLTAATAVEDRVAGLGLGADDYLTKPFAFAELVARIRALARTAPSPRKGCLRWVETEMDLDRRTVARNGRVIALTAKEFDVLHLLMSRRGAPVRHDELLVRVWGEFPGVRTSAVHSTVSRLRRKLGQPRAISADDGTGYRLCGP</sequence>
<dbReference type="InterPro" id="IPR039420">
    <property type="entry name" value="WalR-like"/>
</dbReference>
<keyword evidence="1 3" id="KW-0238">DNA-binding</keyword>
<dbReference type="Gene3D" id="1.10.10.10">
    <property type="entry name" value="Winged helix-like DNA-binding domain superfamily/Winged helix DNA-binding domain"/>
    <property type="match status" value="1"/>
</dbReference>
<dbReference type="SMART" id="SM00448">
    <property type="entry name" value="REC"/>
    <property type="match status" value="1"/>
</dbReference>